<evidence type="ECO:0000259" key="1">
    <source>
        <dbReference type="Pfam" id="PF10263"/>
    </source>
</evidence>
<dbReference type="InterPro" id="IPR006640">
    <property type="entry name" value="SprT-like_domain"/>
</dbReference>
<name>A0A140GRL1_CLOPF</name>
<geneLocation type="plasmid" evidence="2 3">
    <name>pJFP838A</name>
</geneLocation>
<sequence length="188" mass="22618">MNYKVFTIDDIKEILKKASDKYKLDATQIPVDVLSFDEVHGFAGFEADYFSVKYKRKVNSIYLKPVRFVFADILFKYKFPAKFVEHIVMHEYCHYFTSNQTKRDCGHNKEFKEYCNILNIPYKAHIDLKEYTDENSKYNKEEVYKYSITCKQCGFSWNRKRIKSVSDFESYNKCPYCGRREFDIKVNY</sequence>
<protein>
    <submittedName>
        <fullName evidence="2">Putative transcriptional regulator</fullName>
    </submittedName>
</protein>
<keyword evidence="2" id="KW-0614">Plasmid</keyword>
<accession>A0A140GRL1</accession>
<dbReference type="EMBL" id="CP013615">
    <property type="protein sequence ID" value="AMN31170.1"/>
    <property type="molecule type" value="Genomic_DNA"/>
</dbReference>
<dbReference type="OrthoDB" id="3191942at2"/>
<evidence type="ECO:0000313" key="3">
    <source>
        <dbReference type="Proteomes" id="UP000070260"/>
    </source>
</evidence>
<dbReference type="Pfam" id="PF10263">
    <property type="entry name" value="SprT-like"/>
    <property type="match status" value="1"/>
</dbReference>
<dbReference type="PATRIC" id="fig|1502.177.peg.3462"/>
<dbReference type="RefSeq" id="WP_061429762.1">
    <property type="nucleotide sequence ID" value="NZ_CATNZX010000001.1"/>
</dbReference>
<dbReference type="GO" id="GO:0006950">
    <property type="term" value="P:response to stress"/>
    <property type="evidence" value="ECO:0007669"/>
    <property type="project" value="UniProtKB-ARBA"/>
</dbReference>
<proteinExistence type="predicted"/>
<evidence type="ECO:0000313" key="2">
    <source>
        <dbReference type="EMBL" id="AMN31170.1"/>
    </source>
</evidence>
<dbReference type="Proteomes" id="UP000070260">
    <property type="component" value="Plasmid pJFP838A"/>
</dbReference>
<feature type="domain" description="SprT-like" evidence="1">
    <location>
        <begin position="52"/>
        <end position="119"/>
    </location>
</feature>
<dbReference type="AlphaFoldDB" id="A0A140GRL1"/>
<reference evidence="2 3" key="1">
    <citation type="journal article" date="2016" name="PLoS ONE">
        <title>Plasmid Characterization and Chromosome Analysis of Two netF+ Clostridium perfringens Isolates Associated with Foal and Canine Necrotizing Enteritis.</title>
        <authorList>
            <person name="Mehdizadeh Gohari I."/>
            <person name="Kropinski A.M."/>
            <person name="Weese S.J."/>
            <person name="Parreira V.R."/>
            <person name="Whitehead A.E."/>
            <person name="Boerlin P."/>
            <person name="Prescott J.F."/>
        </authorList>
    </citation>
    <scope>NUCLEOTIDE SEQUENCE [LARGE SCALE GENOMIC DNA]</scope>
    <source>
        <strain evidence="2 3">JP838</strain>
        <plasmid evidence="3">Plasmid pJFP838A</plasmid>
    </source>
</reference>
<gene>
    <name evidence="2" type="ORF">JFP838_pA0254</name>
</gene>
<organism evidence="2 3">
    <name type="scientific">Clostridium perfringens</name>
    <dbReference type="NCBI Taxonomy" id="1502"/>
    <lineage>
        <taxon>Bacteria</taxon>
        <taxon>Bacillati</taxon>
        <taxon>Bacillota</taxon>
        <taxon>Clostridia</taxon>
        <taxon>Eubacteriales</taxon>
        <taxon>Clostridiaceae</taxon>
        <taxon>Clostridium</taxon>
    </lineage>
</organism>